<evidence type="ECO:0000313" key="3">
    <source>
        <dbReference type="EMBL" id="MBO0129799.1"/>
    </source>
</evidence>
<reference evidence="3 4" key="1">
    <citation type="submission" date="2021-03" db="EMBL/GenBank/DDBJ databases">
        <title>Whole genome sequence of Agrobacterium sp. strain Rnr.</title>
        <authorList>
            <person name="Mafakheri H."/>
            <person name="Taghavi S.M."/>
            <person name="Nemanja K."/>
            <person name="Osdaghi E."/>
        </authorList>
    </citation>
    <scope>NUCLEOTIDE SEQUENCE [LARGE SCALE GENOMIC DNA]</scope>
    <source>
        <strain evidence="3 4">Rnr</strain>
    </source>
</reference>
<organism evidence="3 4">
    <name type="scientific">Agrobacterium burrii</name>
    <dbReference type="NCBI Taxonomy" id="2815339"/>
    <lineage>
        <taxon>Bacteria</taxon>
        <taxon>Pseudomonadati</taxon>
        <taxon>Pseudomonadota</taxon>
        <taxon>Alphaproteobacteria</taxon>
        <taxon>Hyphomicrobiales</taxon>
        <taxon>Rhizobiaceae</taxon>
        <taxon>Rhizobium/Agrobacterium group</taxon>
        <taxon>Agrobacterium</taxon>
        <taxon>Agrobacterium tumefaciens complex</taxon>
    </lineage>
</organism>
<accession>A0ABS3ECW2</accession>
<feature type="region of interest" description="Disordered" evidence="1">
    <location>
        <begin position="302"/>
        <end position="326"/>
    </location>
</feature>
<keyword evidence="2" id="KW-0472">Membrane</keyword>
<sequence>MREKLRGFWWWVKPHAARASLLTAGIVVGAAGLFFLMGETDVTDDYLPKRWNESIRSLGIEPVYPPQEDIYVGDIIAEVVDSGHRFKSLPTDLESESFIGRYVKITQIPNLRGYLGVKSEAPYFGDSTWLEDKKTLTVSQPRMEVASDGTTSGLQVKDALFPVIKIERKEGMAGVLRNIAFGGARADVEEIELQNVQTYSINPFHAQNALMAFCGDDDTKVYCADEYLREKLSYILSRDILRTAETQDCGLRYIYDIRLLVVRQAFLTRGVKVTNGRGRSTFLDAGGNKGDVQKNIDGTAAAATTGPQGQQPEAENMAGNDSTIRSTNSSGLFSDRQFARPLVIGFNSVSIGMRNSTPAWLDAAAKAAAGKDVKDGVKICASSQEVAK</sequence>
<dbReference type="EMBL" id="JAFLNA010000001">
    <property type="protein sequence ID" value="MBO0129799.1"/>
    <property type="molecule type" value="Genomic_DNA"/>
</dbReference>
<gene>
    <name evidence="3" type="ORF">JZX89_03470</name>
</gene>
<evidence type="ECO:0000256" key="1">
    <source>
        <dbReference type="SAM" id="MobiDB-lite"/>
    </source>
</evidence>
<dbReference type="Proteomes" id="UP000664699">
    <property type="component" value="Unassembled WGS sequence"/>
</dbReference>
<comment type="caution">
    <text evidence="3">The sequence shown here is derived from an EMBL/GenBank/DDBJ whole genome shotgun (WGS) entry which is preliminary data.</text>
</comment>
<feature type="compositionally biased region" description="Low complexity" evidence="1">
    <location>
        <begin position="302"/>
        <end position="312"/>
    </location>
</feature>
<keyword evidence="2" id="KW-0812">Transmembrane</keyword>
<feature type="transmembrane region" description="Helical" evidence="2">
    <location>
        <begin position="21"/>
        <end position="38"/>
    </location>
</feature>
<name>A0ABS3ECW2_9HYPH</name>
<keyword evidence="4" id="KW-1185">Reference proteome</keyword>
<proteinExistence type="predicted"/>
<evidence type="ECO:0000256" key="2">
    <source>
        <dbReference type="SAM" id="Phobius"/>
    </source>
</evidence>
<evidence type="ECO:0000313" key="4">
    <source>
        <dbReference type="Proteomes" id="UP000664699"/>
    </source>
</evidence>
<keyword evidence="2" id="KW-1133">Transmembrane helix</keyword>
<protein>
    <submittedName>
        <fullName evidence="3">Uncharacterized protein</fullName>
    </submittedName>
</protein>